<feature type="transmembrane region" description="Helical" evidence="5">
    <location>
        <begin position="101"/>
        <end position="121"/>
    </location>
</feature>
<dbReference type="EMBL" id="AUPL01002533">
    <property type="protein sequence ID" value="ESL09743.1"/>
    <property type="molecule type" value="Genomic_DNA"/>
</dbReference>
<evidence type="ECO:0000313" key="7">
    <source>
        <dbReference type="Proteomes" id="UP000031737"/>
    </source>
</evidence>
<gene>
    <name evidence="6" type="ORF">TRSC58_02533</name>
</gene>
<keyword evidence="2 5" id="KW-0812">Transmembrane</keyword>
<proteinExistence type="predicted"/>
<evidence type="ECO:0000256" key="4">
    <source>
        <dbReference type="ARBA" id="ARBA00023136"/>
    </source>
</evidence>
<evidence type="ECO:0000313" key="6">
    <source>
        <dbReference type="EMBL" id="ESL09743.1"/>
    </source>
</evidence>
<dbReference type="PRINTS" id="PR00259">
    <property type="entry name" value="TMFOUR"/>
</dbReference>
<dbReference type="GO" id="GO:0016020">
    <property type="term" value="C:membrane"/>
    <property type="evidence" value="ECO:0007669"/>
    <property type="project" value="UniProtKB-SubCell"/>
</dbReference>
<dbReference type="OrthoDB" id="252363at2759"/>
<evidence type="ECO:0000256" key="3">
    <source>
        <dbReference type="ARBA" id="ARBA00022989"/>
    </source>
</evidence>
<feature type="transmembrane region" description="Helical" evidence="5">
    <location>
        <begin position="232"/>
        <end position="253"/>
    </location>
</feature>
<name>A0A061J2S6_TRYRA</name>
<keyword evidence="7" id="KW-1185">Reference proteome</keyword>
<feature type="transmembrane region" description="Helical" evidence="5">
    <location>
        <begin position="68"/>
        <end position="89"/>
    </location>
</feature>
<evidence type="ECO:0000256" key="1">
    <source>
        <dbReference type="ARBA" id="ARBA00004141"/>
    </source>
</evidence>
<feature type="transmembrane region" description="Helical" evidence="5">
    <location>
        <begin position="23"/>
        <end position="48"/>
    </location>
</feature>
<dbReference type="AlphaFoldDB" id="A0A061J2S6"/>
<comment type="caution">
    <text evidence="6">The sequence shown here is derived from an EMBL/GenBank/DDBJ whole genome shotgun (WGS) entry which is preliminary data.</text>
</comment>
<protein>
    <recommendedName>
        <fullName evidence="8">Tetraspanin</fullName>
    </recommendedName>
</protein>
<accession>A0A061J2S6</accession>
<dbReference type="InterPro" id="IPR018499">
    <property type="entry name" value="Tetraspanin/Peripherin"/>
</dbReference>
<dbReference type="VEuPathDB" id="TriTrypDB:TRSC58_02533"/>
<keyword evidence="3 5" id="KW-1133">Transmembrane helix</keyword>
<dbReference type="Proteomes" id="UP000031737">
    <property type="component" value="Unassembled WGS sequence"/>
</dbReference>
<comment type="subcellular location">
    <subcellularLocation>
        <location evidence="1">Membrane</location>
        <topology evidence="1">Multi-pass membrane protein</topology>
    </subcellularLocation>
</comment>
<organism evidence="6 7">
    <name type="scientific">Trypanosoma rangeli SC58</name>
    <dbReference type="NCBI Taxonomy" id="429131"/>
    <lineage>
        <taxon>Eukaryota</taxon>
        <taxon>Discoba</taxon>
        <taxon>Euglenozoa</taxon>
        <taxon>Kinetoplastea</taxon>
        <taxon>Metakinetoplastina</taxon>
        <taxon>Trypanosomatida</taxon>
        <taxon>Trypanosomatidae</taxon>
        <taxon>Trypanosoma</taxon>
        <taxon>Herpetosoma</taxon>
    </lineage>
</organism>
<evidence type="ECO:0008006" key="8">
    <source>
        <dbReference type="Google" id="ProtNLM"/>
    </source>
</evidence>
<evidence type="ECO:0000256" key="5">
    <source>
        <dbReference type="SAM" id="Phobius"/>
    </source>
</evidence>
<reference evidence="6 7" key="1">
    <citation type="submission" date="2013-07" db="EMBL/GenBank/DDBJ databases">
        <authorList>
            <person name="Stoco P.H."/>
            <person name="Wagner G."/>
            <person name="Gerber A."/>
            <person name="Zaha A."/>
            <person name="Thompson C."/>
            <person name="Bartholomeu D.C."/>
            <person name="Luckemeyer D.D."/>
            <person name="Bahia D."/>
            <person name="Loreto E."/>
            <person name="Prestes E.B."/>
            <person name="Lima F.M."/>
            <person name="Rodrigues-Luiz G."/>
            <person name="Vallejo G.A."/>
            <person name="Filho J.F."/>
            <person name="Monteiro K.M."/>
            <person name="Tyler K.M."/>
            <person name="de Almeida L.G."/>
            <person name="Ortiz M.F."/>
            <person name="Siervo M.A."/>
            <person name="de Moraes M.H."/>
            <person name="Cunha O.L."/>
            <person name="Mendonca-Neto R."/>
            <person name="Silva R."/>
            <person name="Teixeira S.M."/>
            <person name="Murta S.M."/>
            <person name="Sincero T.C."/>
            <person name="Mendes T.A."/>
            <person name="Urmenyi T.P."/>
            <person name="Silva V.G."/>
            <person name="da Rocha W.D."/>
            <person name="Andersson B."/>
            <person name="Romanha A.J."/>
            <person name="Steindel M."/>
            <person name="de Vasconcelos A.T."/>
            <person name="Grisard E.C."/>
        </authorList>
    </citation>
    <scope>NUCLEOTIDE SEQUENCE [LARGE SCALE GENOMIC DNA]</scope>
    <source>
        <strain evidence="6 7">SC58</strain>
    </source>
</reference>
<evidence type="ECO:0000256" key="2">
    <source>
        <dbReference type="ARBA" id="ARBA00022692"/>
    </source>
</evidence>
<dbReference type="Pfam" id="PF00335">
    <property type="entry name" value="Tetraspanin"/>
    <property type="match status" value="1"/>
</dbReference>
<keyword evidence="4 5" id="KW-0472">Membrane</keyword>
<sequence length="270" mass="30288">MGRVPIYEEPHRPRNRDSGCLRFFRALLMGMNILLTAGAVAGLAIGLLERSTMEATLKELCSSCHAMFIAYVVVFSLLLGFSLLGFFALCTRNVCLRVVYFVYLFLLFLGAFGISIAYVLVSTNRVNMEASWNKATVSNPDEMCSLELQFHCSGWSVLCNTPQAKDTLLLTRRDDRPLIAGEEQRVSMNHVRSTAEVFCPACNENDQKQINKYNTTCESVVLGTIREHMKEVLPVGLSVTGLALIGMAVTCLLQCETNRDEYYGVRYYRM</sequence>